<comment type="caution">
    <text evidence="2">The sequence shown here is derived from an EMBL/GenBank/DDBJ whole genome shotgun (WGS) entry which is preliminary data.</text>
</comment>
<accession>A0A9N9YM44</accession>
<reference evidence="2" key="1">
    <citation type="submission" date="2021-10" db="EMBL/GenBank/DDBJ databases">
        <authorList>
            <person name="Piombo E."/>
        </authorList>
    </citation>
    <scope>NUCLEOTIDE SEQUENCE</scope>
</reference>
<evidence type="ECO:0000256" key="1">
    <source>
        <dbReference type="SAM" id="MobiDB-lite"/>
    </source>
</evidence>
<dbReference type="Proteomes" id="UP000696573">
    <property type="component" value="Unassembled WGS sequence"/>
</dbReference>
<gene>
    <name evidence="2" type="ORF">CRHIZ90672A_00007686</name>
</gene>
<feature type="compositionally biased region" description="Acidic residues" evidence="1">
    <location>
        <begin position="81"/>
        <end position="111"/>
    </location>
</feature>
<evidence type="ECO:0000313" key="3">
    <source>
        <dbReference type="Proteomes" id="UP000696573"/>
    </source>
</evidence>
<proteinExistence type="predicted"/>
<name>A0A9N9YM44_9HYPO</name>
<feature type="region of interest" description="Disordered" evidence="1">
    <location>
        <begin position="69"/>
        <end position="111"/>
    </location>
</feature>
<dbReference type="OrthoDB" id="5073930at2759"/>
<protein>
    <submittedName>
        <fullName evidence="2">Uncharacterized protein</fullName>
    </submittedName>
</protein>
<dbReference type="AlphaFoldDB" id="A0A9N9YM44"/>
<organism evidence="2 3">
    <name type="scientific">Clonostachys rhizophaga</name>
    <dbReference type="NCBI Taxonomy" id="160324"/>
    <lineage>
        <taxon>Eukaryota</taxon>
        <taxon>Fungi</taxon>
        <taxon>Dikarya</taxon>
        <taxon>Ascomycota</taxon>
        <taxon>Pezizomycotina</taxon>
        <taxon>Sordariomycetes</taxon>
        <taxon>Hypocreomycetidae</taxon>
        <taxon>Hypocreales</taxon>
        <taxon>Bionectriaceae</taxon>
        <taxon>Clonostachys</taxon>
    </lineage>
</organism>
<evidence type="ECO:0000313" key="2">
    <source>
        <dbReference type="EMBL" id="CAH0023232.1"/>
    </source>
</evidence>
<dbReference type="EMBL" id="CABFNQ020000690">
    <property type="protein sequence ID" value="CAH0023232.1"/>
    <property type="molecule type" value="Genomic_DNA"/>
</dbReference>
<keyword evidence="3" id="KW-1185">Reference proteome</keyword>
<sequence>MINRAKRRGLANLRPVVIAPLLDANLTHVDGEILDDLQDKFEIVAHPDNIDVQRHPDNVAWFLTIDGDKTFTYGKDGSSSGEDEDDEDEEGHEDENGEDDDDSEDDENSEE</sequence>